<dbReference type="PANTHER" id="PTHR45734:SF5">
    <property type="entry name" value="TENSIN-3"/>
    <property type="match status" value="1"/>
</dbReference>
<dbReference type="Gene3D" id="2.60.40.1110">
    <property type="match status" value="1"/>
</dbReference>
<evidence type="ECO:0000313" key="3">
    <source>
        <dbReference type="Proteomes" id="UP001159641"/>
    </source>
</evidence>
<dbReference type="Proteomes" id="UP001159641">
    <property type="component" value="Unassembled WGS sequence"/>
</dbReference>
<dbReference type="Pfam" id="PF10409">
    <property type="entry name" value="PTEN_C2"/>
    <property type="match status" value="1"/>
</dbReference>
<comment type="caution">
    <text evidence="2">The sequence shown here is derived from an EMBL/GenBank/DDBJ whole genome shotgun (WGS) entry which is preliminary data.</text>
</comment>
<dbReference type="InterPro" id="IPR051484">
    <property type="entry name" value="Tensin_PTEN_phosphatase"/>
</dbReference>
<keyword evidence="3" id="KW-1185">Reference proteome</keyword>
<dbReference type="SUPFAM" id="SSF49562">
    <property type="entry name" value="C2 domain (Calcium/lipid-binding domain, CaLB)"/>
    <property type="match status" value="1"/>
</dbReference>
<evidence type="ECO:0000259" key="1">
    <source>
        <dbReference type="PROSITE" id="PS51182"/>
    </source>
</evidence>
<gene>
    <name evidence="2" type="ORF">J1605_013422</name>
</gene>
<feature type="domain" description="C2 tensin-type" evidence="1">
    <location>
        <begin position="1"/>
        <end position="84"/>
    </location>
</feature>
<sequence length="173" mass="19291">MESLDEMRKKRPRNFIPQLSSKVEVKCYHKKYRSATRDVIFRLQFHTGAVQGYGLVFAKEDLDNASKDDRFPDNGKIELVFSATPEKLQGCEHLQNDHGVIVDFNTADPLIRWDSYENLSADGEVGLTISGRCPRGPGCTVSPVLGAQDMELSCVGQPDLRRVTGQGSERCSV</sequence>
<dbReference type="InterPro" id="IPR035892">
    <property type="entry name" value="C2_domain_sf"/>
</dbReference>
<accession>A0AB34GIT5</accession>
<dbReference type="EMBL" id="JAIQCJ010002240">
    <property type="protein sequence ID" value="KAJ8778745.1"/>
    <property type="molecule type" value="Genomic_DNA"/>
</dbReference>
<dbReference type="InterPro" id="IPR014020">
    <property type="entry name" value="Tensin_C2-dom"/>
</dbReference>
<dbReference type="GO" id="GO:0005925">
    <property type="term" value="C:focal adhesion"/>
    <property type="evidence" value="ECO:0007669"/>
    <property type="project" value="TreeGrafter"/>
</dbReference>
<dbReference type="PROSITE" id="PS51182">
    <property type="entry name" value="C2_TENSIN"/>
    <property type="match status" value="1"/>
</dbReference>
<proteinExistence type="predicted"/>
<reference evidence="2 3" key="1">
    <citation type="submission" date="2022-11" db="EMBL/GenBank/DDBJ databases">
        <title>Whole genome sequence of Eschrichtius robustus ER-17-0199.</title>
        <authorList>
            <person name="Bruniche-Olsen A."/>
            <person name="Black A.N."/>
            <person name="Fields C.J."/>
            <person name="Walden K."/>
            <person name="Dewoody J.A."/>
        </authorList>
    </citation>
    <scope>NUCLEOTIDE SEQUENCE [LARGE SCALE GENOMIC DNA]</scope>
    <source>
        <strain evidence="2">ER-17-0199</strain>
        <tissue evidence="2">Blubber</tissue>
    </source>
</reference>
<protein>
    <recommendedName>
        <fullName evidence="1">C2 tensin-type domain-containing protein</fullName>
    </recommendedName>
</protein>
<dbReference type="AlphaFoldDB" id="A0AB34GIT5"/>
<dbReference type="PANTHER" id="PTHR45734">
    <property type="entry name" value="TENSIN"/>
    <property type="match status" value="1"/>
</dbReference>
<evidence type="ECO:0000313" key="2">
    <source>
        <dbReference type="EMBL" id="KAJ8778745.1"/>
    </source>
</evidence>
<organism evidence="2 3">
    <name type="scientific">Eschrichtius robustus</name>
    <name type="common">California gray whale</name>
    <name type="synonym">Eschrichtius gibbosus</name>
    <dbReference type="NCBI Taxonomy" id="9764"/>
    <lineage>
        <taxon>Eukaryota</taxon>
        <taxon>Metazoa</taxon>
        <taxon>Chordata</taxon>
        <taxon>Craniata</taxon>
        <taxon>Vertebrata</taxon>
        <taxon>Euteleostomi</taxon>
        <taxon>Mammalia</taxon>
        <taxon>Eutheria</taxon>
        <taxon>Laurasiatheria</taxon>
        <taxon>Artiodactyla</taxon>
        <taxon>Whippomorpha</taxon>
        <taxon>Cetacea</taxon>
        <taxon>Mysticeti</taxon>
        <taxon>Eschrichtiidae</taxon>
        <taxon>Eschrichtius</taxon>
    </lineage>
</organism>
<dbReference type="SMART" id="SM01326">
    <property type="entry name" value="PTEN_C2"/>
    <property type="match status" value="1"/>
</dbReference>
<name>A0AB34GIT5_ESCRO</name>